<gene>
    <name evidence="1" type="ORF">GcM3_160020</name>
</gene>
<dbReference type="AlphaFoldDB" id="A0A420HU91"/>
<dbReference type="Proteomes" id="UP000283383">
    <property type="component" value="Unassembled WGS sequence"/>
</dbReference>
<organism evidence="1 2">
    <name type="scientific">Golovinomyces cichoracearum</name>
    <dbReference type="NCBI Taxonomy" id="62708"/>
    <lineage>
        <taxon>Eukaryota</taxon>
        <taxon>Fungi</taxon>
        <taxon>Dikarya</taxon>
        <taxon>Ascomycota</taxon>
        <taxon>Pezizomycotina</taxon>
        <taxon>Leotiomycetes</taxon>
        <taxon>Erysiphales</taxon>
        <taxon>Erysiphaceae</taxon>
        <taxon>Golovinomyces</taxon>
    </lineage>
</organism>
<reference evidence="1 2" key="1">
    <citation type="journal article" date="2018" name="BMC Genomics">
        <title>Comparative genome analyses reveal sequence features reflecting distinct modes of host-adaptation between dicot and monocot powdery mildew.</title>
        <authorList>
            <person name="Wu Y."/>
            <person name="Ma X."/>
            <person name="Pan Z."/>
            <person name="Kale S.D."/>
            <person name="Song Y."/>
            <person name="King H."/>
            <person name="Zhang Q."/>
            <person name="Presley C."/>
            <person name="Deng X."/>
            <person name="Wei C.I."/>
            <person name="Xiao S."/>
        </authorList>
    </citation>
    <scope>NUCLEOTIDE SEQUENCE [LARGE SCALE GENOMIC DNA]</scope>
    <source>
        <strain evidence="1">UMSG3</strain>
    </source>
</reference>
<keyword evidence="2" id="KW-1185">Reference proteome</keyword>
<sequence>MPVLCIKQLHQVRDRLAIFFLFVAAHMVENGEESDSANAIPP</sequence>
<dbReference type="EMBL" id="MCBQ01016011">
    <property type="protein sequence ID" value="RKF61014.1"/>
    <property type="molecule type" value="Genomic_DNA"/>
</dbReference>
<protein>
    <submittedName>
        <fullName evidence="1">Uncharacterized protein</fullName>
    </submittedName>
</protein>
<name>A0A420HU91_9PEZI</name>
<comment type="caution">
    <text evidence="1">The sequence shown here is derived from an EMBL/GenBank/DDBJ whole genome shotgun (WGS) entry which is preliminary data.</text>
</comment>
<evidence type="ECO:0000313" key="2">
    <source>
        <dbReference type="Proteomes" id="UP000283383"/>
    </source>
</evidence>
<evidence type="ECO:0000313" key="1">
    <source>
        <dbReference type="EMBL" id="RKF61014.1"/>
    </source>
</evidence>
<proteinExistence type="predicted"/>
<accession>A0A420HU91</accession>